<comment type="caution">
    <text evidence="1">The sequence shown here is derived from an EMBL/GenBank/DDBJ whole genome shotgun (WGS) entry which is preliminary data.</text>
</comment>
<dbReference type="Proteomes" id="UP000727456">
    <property type="component" value="Unassembled WGS sequence"/>
</dbReference>
<evidence type="ECO:0000313" key="2">
    <source>
        <dbReference type="Proteomes" id="UP000727456"/>
    </source>
</evidence>
<dbReference type="Gene3D" id="1.10.8.930">
    <property type="entry name" value="Protein of unknown function DUF1465"/>
    <property type="match status" value="1"/>
</dbReference>
<sequence>MRADAIASRLIEGLYSEALLLADETRAYFDQGNASEREGLTPAERVLFACEALKASTRLMQVIGWLLMRKAEAAGEVPVTDPSDPGRRLEEVPAIDADALARFPARGRQLVLAGFDLHQRVARIDQGDAAQEPSQSPARALLHRLERSI</sequence>
<accession>A0ABX0TUL0</accession>
<dbReference type="EMBL" id="JAAOZC010000003">
    <property type="protein sequence ID" value="NIJ08082.1"/>
    <property type="molecule type" value="Genomic_DNA"/>
</dbReference>
<dbReference type="InterPro" id="IPR038301">
    <property type="entry name" value="AraC-like_sf"/>
</dbReference>
<organism evidence="1 2">
    <name type="scientific">Sphingomonas vulcanisoli</name>
    <dbReference type="NCBI Taxonomy" id="1658060"/>
    <lineage>
        <taxon>Bacteria</taxon>
        <taxon>Pseudomonadati</taxon>
        <taxon>Pseudomonadota</taxon>
        <taxon>Alphaproteobacteria</taxon>
        <taxon>Sphingomonadales</taxon>
        <taxon>Sphingomonadaceae</taxon>
        <taxon>Sphingomonas</taxon>
    </lineage>
</organism>
<keyword evidence="2" id="KW-1185">Reference proteome</keyword>
<dbReference type="RefSeq" id="WP_167072904.1">
    <property type="nucleotide sequence ID" value="NZ_JAAOZC010000003.1"/>
</dbReference>
<dbReference type="InterPro" id="IPR010848">
    <property type="entry name" value="DUF1465"/>
</dbReference>
<dbReference type="Pfam" id="PF07323">
    <property type="entry name" value="DUF1465"/>
    <property type="match status" value="1"/>
</dbReference>
<evidence type="ECO:0000313" key="1">
    <source>
        <dbReference type="EMBL" id="NIJ08082.1"/>
    </source>
</evidence>
<proteinExistence type="predicted"/>
<name>A0ABX0TUL0_9SPHN</name>
<reference evidence="1 2" key="1">
    <citation type="submission" date="2020-03" db="EMBL/GenBank/DDBJ databases">
        <title>Genomic Encyclopedia of Type Strains, Phase III (KMG-III): the genomes of soil and plant-associated and newly described type strains.</title>
        <authorList>
            <person name="Whitman W."/>
        </authorList>
    </citation>
    <scope>NUCLEOTIDE SEQUENCE [LARGE SCALE GENOMIC DNA]</scope>
    <source>
        <strain evidence="1 2">CECT 8804</strain>
    </source>
</reference>
<protein>
    <submittedName>
        <fullName evidence="1">Regulator of CtrA degradation</fullName>
    </submittedName>
</protein>
<gene>
    <name evidence="1" type="ORF">FHS31_001692</name>
</gene>